<keyword evidence="2" id="KW-1185">Reference proteome</keyword>
<evidence type="ECO:0000313" key="1">
    <source>
        <dbReference type="EMBL" id="KAJ2765530.1"/>
    </source>
</evidence>
<comment type="caution">
    <text evidence="1">The sequence shown here is derived from an EMBL/GenBank/DDBJ whole genome shotgun (WGS) entry which is preliminary data.</text>
</comment>
<proteinExistence type="predicted"/>
<name>A0ACC1JQZ3_9FUNG</name>
<protein>
    <submittedName>
        <fullName evidence="1">Uncharacterized protein</fullName>
    </submittedName>
</protein>
<reference evidence="1" key="1">
    <citation type="submission" date="2022-07" db="EMBL/GenBank/DDBJ databases">
        <title>Phylogenomic reconstructions and comparative analyses of Kickxellomycotina fungi.</title>
        <authorList>
            <person name="Reynolds N.K."/>
            <person name="Stajich J.E."/>
            <person name="Barry K."/>
            <person name="Grigoriev I.V."/>
            <person name="Crous P."/>
            <person name="Smith M.E."/>
        </authorList>
    </citation>
    <scope>NUCLEOTIDE SEQUENCE</scope>
    <source>
        <strain evidence="1">CBS 109366</strain>
    </source>
</reference>
<gene>
    <name evidence="1" type="ORF">IWQ57_004742</name>
</gene>
<dbReference type="EMBL" id="JANBUJ010001975">
    <property type="protein sequence ID" value="KAJ2765530.1"/>
    <property type="molecule type" value="Genomic_DNA"/>
</dbReference>
<accession>A0ACC1JQZ3</accession>
<sequence>MSGARAAVTLRAFAAAAATRRGSTLTHVDATGDVHMVDVSDKQPTLRTARARGRVLMNQETFDLIRQDGIKKGNVLAVAQIAGIQGAKSCSQLIPLCHPIAITKVSVDLALATSSSSSSSSSSSDGALTHAVEIESLVRCKGETGVEMEALAAVSAAALTVFDMCKAVSKSMVIDSIRVVEKSGGKSGHWKEQPSGHAGLKVE</sequence>
<organism evidence="1 2">
    <name type="scientific">Coemansia nantahalensis</name>
    <dbReference type="NCBI Taxonomy" id="2789366"/>
    <lineage>
        <taxon>Eukaryota</taxon>
        <taxon>Fungi</taxon>
        <taxon>Fungi incertae sedis</taxon>
        <taxon>Zoopagomycota</taxon>
        <taxon>Kickxellomycotina</taxon>
        <taxon>Kickxellomycetes</taxon>
        <taxon>Kickxellales</taxon>
        <taxon>Kickxellaceae</taxon>
        <taxon>Coemansia</taxon>
    </lineage>
</organism>
<evidence type="ECO:0000313" key="2">
    <source>
        <dbReference type="Proteomes" id="UP001140234"/>
    </source>
</evidence>
<dbReference type="Proteomes" id="UP001140234">
    <property type="component" value="Unassembled WGS sequence"/>
</dbReference>